<evidence type="ECO:0000256" key="1">
    <source>
        <dbReference type="SAM" id="MobiDB-lite"/>
    </source>
</evidence>
<reference evidence="2 3" key="1">
    <citation type="submission" date="2020-08" db="EMBL/GenBank/DDBJ databases">
        <title>Sequencing the genomes of 1000 actinobacteria strains.</title>
        <authorList>
            <person name="Klenk H.-P."/>
        </authorList>
    </citation>
    <scope>NUCLEOTIDE SEQUENCE [LARGE SCALE GENOMIC DNA]</scope>
    <source>
        <strain evidence="2 3">DSM 45823</strain>
    </source>
</reference>
<sequence length="86" mass="9870">MWAVLITLEEGRIAYGPFARERLPLAERFAEWMTAEIEPARVVPADTLDRVTWRSPVEELLNWLETPSPRQAADAADQRPPDREPT</sequence>
<accession>A0A7W3N1U4</accession>
<comment type="caution">
    <text evidence="2">The sequence shown here is derived from an EMBL/GenBank/DDBJ whole genome shotgun (WGS) entry which is preliminary data.</text>
</comment>
<dbReference type="RefSeq" id="WP_182707055.1">
    <property type="nucleotide sequence ID" value="NZ_JACJII010000001.1"/>
</dbReference>
<dbReference type="AlphaFoldDB" id="A0A7W3N1U4"/>
<proteinExistence type="predicted"/>
<keyword evidence="3" id="KW-1185">Reference proteome</keyword>
<gene>
    <name evidence="2" type="ORF">HNR21_004892</name>
</gene>
<dbReference type="EMBL" id="JACJII010000001">
    <property type="protein sequence ID" value="MBA9006010.1"/>
    <property type="molecule type" value="Genomic_DNA"/>
</dbReference>
<evidence type="ECO:0000313" key="3">
    <source>
        <dbReference type="Proteomes" id="UP000539313"/>
    </source>
</evidence>
<dbReference type="Proteomes" id="UP000539313">
    <property type="component" value="Unassembled WGS sequence"/>
</dbReference>
<organism evidence="2 3">
    <name type="scientific">Thermomonospora cellulosilytica</name>
    <dbReference type="NCBI Taxonomy" id="1411118"/>
    <lineage>
        <taxon>Bacteria</taxon>
        <taxon>Bacillati</taxon>
        <taxon>Actinomycetota</taxon>
        <taxon>Actinomycetes</taxon>
        <taxon>Streptosporangiales</taxon>
        <taxon>Thermomonosporaceae</taxon>
        <taxon>Thermomonospora</taxon>
    </lineage>
</organism>
<evidence type="ECO:0000313" key="2">
    <source>
        <dbReference type="EMBL" id="MBA9006010.1"/>
    </source>
</evidence>
<feature type="compositionally biased region" description="Basic and acidic residues" evidence="1">
    <location>
        <begin position="76"/>
        <end position="86"/>
    </location>
</feature>
<protein>
    <submittedName>
        <fullName evidence="2">Uncharacterized protein</fullName>
    </submittedName>
</protein>
<name>A0A7W3N1U4_9ACTN</name>
<feature type="region of interest" description="Disordered" evidence="1">
    <location>
        <begin position="64"/>
        <end position="86"/>
    </location>
</feature>